<gene>
    <name evidence="1" type="ORF">RPERSI_LOCUS723</name>
</gene>
<reference evidence="1" key="1">
    <citation type="submission" date="2021-06" db="EMBL/GenBank/DDBJ databases">
        <authorList>
            <person name="Kallberg Y."/>
            <person name="Tangrot J."/>
            <person name="Rosling A."/>
        </authorList>
    </citation>
    <scope>NUCLEOTIDE SEQUENCE</scope>
    <source>
        <strain evidence="1">MA461A</strain>
    </source>
</reference>
<evidence type="ECO:0000313" key="2">
    <source>
        <dbReference type="Proteomes" id="UP000789920"/>
    </source>
</evidence>
<name>A0ACA9KI62_9GLOM</name>
<accession>A0ACA9KI62</accession>
<organism evidence="1 2">
    <name type="scientific">Racocetra persica</name>
    <dbReference type="NCBI Taxonomy" id="160502"/>
    <lineage>
        <taxon>Eukaryota</taxon>
        <taxon>Fungi</taxon>
        <taxon>Fungi incertae sedis</taxon>
        <taxon>Mucoromycota</taxon>
        <taxon>Glomeromycotina</taxon>
        <taxon>Glomeromycetes</taxon>
        <taxon>Diversisporales</taxon>
        <taxon>Gigasporaceae</taxon>
        <taxon>Racocetra</taxon>
    </lineage>
</organism>
<dbReference type="EMBL" id="CAJVQC010000576">
    <property type="protein sequence ID" value="CAG8474561.1"/>
    <property type="molecule type" value="Genomic_DNA"/>
</dbReference>
<dbReference type="Proteomes" id="UP000789920">
    <property type="component" value="Unassembled WGS sequence"/>
</dbReference>
<protein>
    <submittedName>
        <fullName evidence="1">13441_t:CDS:1</fullName>
    </submittedName>
</protein>
<proteinExistence type="predicted"/>
<keyword evidence="2" id="KW-1185">Reference proteome</keyword>
<evidence type="ECO:0000313" key="1">
    <source>
        <dbReference type="EMBL" id="CAG8474561.1"/>
    </source>
</evidence>
<comment type="caution">
    <text evidence="1">The sequence shown here is derived from an EMBL/GenBank/DDBJ whole genome shotgun (WGS) entry which is preliminary data.</text>
</comment>
<sequence length="49" mass="5399">MNGVIGSTFLYVNTPNQILKSGLSSLQKWLLMVLDFERGTGETRVAVVD</sequence>